<accession>A0A3M7Q4Q1</accession>
<protein>
    <submittedName>
        <fullName evidence="1">Uncharacterized protein</fullName>
    </submittedName>
</protein>
<gene>
    <name evidence="1" type="ORF">BpHYR1_053740</name>
</gene>
<reference evidence="1 2" key="1">
    <citation type="journal article" date="2018" name="Sci. Rep.">
        <title>Genomic signatures of local adaptation to the degree of environmental predictability in rotifers.</title>
        <authorList>
            <person name="Franch-Gras L."/>
            <person name="Hahn C."/>
            <person name="Garcia-Roger E.M."/>
            <person name="Carmona M.J."/>
            <person name="Serra M."/>
            <person name="Gomez A."/>
        </authorList>
    </citation>
    <scope>NUCLEOTIDE SEQUENCE [LARGE SCALE GENOMIC DNA]</scope>
    <source>
        <strain evidence="1">HYR1</strain>
    </source>
</reference>
<dbReference type="AlphaFoldDB" id="A0A3M7Q4Q1"/>
<evidence type="ECO:0000313" key="2">
    <source>
        <dbReference type="Proteomes" id="UP000276133"/>
    </source>
</evidence>
<organism evidence="1 2">
    <name type="scientific">Brachionus plicatilis</name>
    <name type="common">Marine rotifer</name>
    <name type="synonym">Brachionus muelleri</name>
    <dbReference type="NCBI Taxonomy" id="10195"/>
    <lineage>
        <taxon>Eukaryota</taxon>
        <taxon>Metazoa</taxon>
        <taxon>Spiralia</taxon>
        <taxon>Gnathifera</taxon>
        <taxon>Rotifera</taxon>
        <taxon>Eurotatoria</taxon>
        <taxon>Monogononta</taxon>
        <taxon>Pseudotrocha</taxon>
        <taxon>Ploima</taxon>
        <taxon>Brachionidae</taxon>
        <taxon>Brachionus</taxon>
    </lineage>
</organism>
<name>A0A3M7Q4Q1_BRAPC</name>
<feature type="non-terminal residue" evidence="1">
    <location>
        <position position="1"/>
    </location>
</feature>
<evidence type="ECO:0000313" key="1">
    <source>
        <dbReference type="EMBL" id="RNA06273.1"/>
    </source>
</evidence>
<dbReference type="Proteomes" id="UP000276133">
    <property type="component" value="Unassembled WGS sequence"/>
</dbReference>
<comment type="caution">
    <text evidence="1">The sequence shown here is derived from an EMBL/GenBank/DDBJ whole genome shotgun (WGS) entry which is preliminary data.</text>
</comment>
<keyword evidence="2" id="KW-1185">Reference proteome</keyword>
<dbReference type="EMBL" id="REGN01007450">
    <property type="protein sequence ID" value="RNA06273.1"/>
    <property type="molecule type" value="Genomic_DNA"/>
</dbReference>
<proteinExistence type="predicted"/>
<sequence>NKNPATFLEHPLVPNRLELTDLTNLDMLTREKFFQGSSELQRLLFSPDGYNMIKICIKYILDFAFFAFRLLSSEYLIKMIPT</sequence>